<gene>
    <name evidence="1" type="ORF">FA13DRAFT_1373323</name>
</gene>
<dbReference type="AlphaFoldDB" id="A0A4Y7TNI0"/>
<evidence type="ECO:0000313" key="1">
    <source>
        <dbReference type="EMBL" id="TEB35740.1"/>
    </source>
</evidence>
<organism evidence="1 2">
    <name type="scientific">Coprinellus micaceus</name>
    <name type="common">Glistening ink-cap mushroom</name>
    <name type="synonym">Coprinus micaceus</name>
    <dbReference type="NCBI Taxonomy" id="71717"/>
    <lineage>
        <taxon>Eukaryota</taxon>
        <taxon>Fungi</taxon>
        <taxon>Dikarya</taxon>
        <taxon>Basidiomycota</taxon>
        <taxon>Agaricomycotina</taxon>
        <taxon>Agaricomycetes</taxon>
        <taxon>Agaricomycetidae</taxon>
        <taxon>Agaricales</taxon>
        <taxon>Agaricineae</taxon>
        <taxon>Psathyrellaceae</taxon>
        <taxon>Coprinellus</taxon>
    </lineage>
</organism>
<name>A0A4Y7TNI0_COPMI</name>
<dbReference type="Proteomes" id="UP000298030">
    <property type="component" value="Unassembled WGS sequence"/>
</dbReference>
<accession>A0A4Y7TNI0</accession>
<keyword evidence="2" id="KW-1185">Reference proteome</keyword>
<dbReference type="EMBL" id="QPFP01000007">
    <property type="protein sequence ID" value="TEB35740.1"/>
    <property type="molecule type" value="Genomic_DNA"/>
</dbReference>
<evidence type="ECO:0000313" key="2">
    <source>
        <dbReference type="Proteomes" id="UP000298030"/>
    </source>
</evidence>
<reference evidence="1 2" key="1">
    <citation type="journal article" date="2019" name="Nat. Ecol. Evol.">
        <title>Megaphylogeny resolves global patterns of mushroom evolution.</title>
        <authorList>
            <person name="Varga T."/>
            <person name="Krizsan K."/>
            <person name="Foldi C."/>
            <person name="Dima B."/>
            <person name="Sanchez-Garcia M."/>
            <person name="Sanchez-Ramirez S."/>
            <person name="Szollosi G.J."/>
            <person name="Szarkandi J.G."/>
            <person name="Papp V."/>
            <person name="Albert L."/>
            <person name="Andreopoulos W."/>
            <person name="Angelini C."/>
            <person name="Antonin V."/>
            <person name="Barry K.W."/>
            <person name="Bougher N.L."/>
            <person name="Buchanan P."/>
            <person name="Buyck B."/>
            <person name="Bense V."/>
            <person name="Catcheside P."/>
            <person name="Chovatia M."/>
            <person name="Cooper J."/>
            <person name="Damon W."/>
            <person name="Desjardin D."/>
            <person name="Finy P."/>
            <person name="Geml J."/>
            <person name="Haridas S."/>
            <person name="Hughes K."/>
            <person name="Justo A."/>
            <person name="Karasinski D."/>
            <person name="Kautmanova I."/>
            <person name="Kiss B."/>
            <person name="Kocsube S."/>
            <person name="Kotiranta H."/>
            <person name="LaButti K.M."/>
            <person name="Lechner B.E."/>
            <person name="Liimatainen K."/>
            <person name="Lipzen A."/>
            <person name="Lukacs Z."/>
            <person name="Mihaltcheva S."/>
            <person name="Morgado L.N."/>
            <person name="Niskanen T."/>
            <person name="Noordeloos M.E."/>
            <person name="Ohm R.A."/>
            <person name="Ortiz-Santana B."/>
            <person name="Ovrebo C."/>
            <person name="Racz N."/>
            <person name="Riley R."/>
            <person name="Savchenko A."/>
            <person name="Shiryaev A."/>
            <person name="Soop K."/>
            <person name="Spirin V."/>
            <person name="Szebenyi C."/>
            <person name="Tomsovsky M."/>
            <person name="Tulloss R.E."/>
            <person name="Uehling J."/>
            <person name="Grigoriev I.V."/>
            <person name="Vagvolgyi C."/>
            <person name="Papp T."/>
            <person name="Martin F.M."/>
            <person name="Miettinen O."/>
            <person name="Hibbett D.S."/>
            <person name="Nagy L.G."/>
        </authorList>
    </citation>
    <scope>NUCLEOTIDE SEQUENCE [LARGE SCALE GENOMIC DNA]</scope>
    <source>
        <strain evidence="1 2">FP101781</strain>
    </source>
</reference>
<protein>
    <submittedName>
        <fullName evidence="1">Uncharacterized protein</fullName>
    </submittedName>
</protein>
<comment type="caution">
    <text evidence="1">The sequence shown here is derived from an EMBL/GenBank/DDBJ whole genome shotgun (WGS) entry which is preliminary data.</text>
</comment>
<proteinExistence type="predicted"/>
<sequence>MYCLKISITWESKALQERRRPLFHPVNFEGREKRLISACSSLCISVSGIGFKWASYFALSGVPFSFSRSAVLSSLVRSWELKRGLPPSYRAAIKIPSDPTVSADLHR</sequence>